<dbReference type="InterPro" id="IPR032675">
    <property type="entry name" value="LRR_dom_sf"/>
</dbReference>
<reference evidence="1 2" key="1">
    <citation type="submission" date="2018-06" db="EMBL/GenBank/DDBJ databases">
        <title>A transcriptomic atlas of mushroom development highlights an independent origin of complex multicellularity.</title>
        <authorList>
            <consortium name="DOE Joint Genome Institute"/>
            <person name="Krizsan K."/>
            <person name="Almasi E."/>
            <person name="Merenyi Z."/>
            <person name="Sahu N."/>
            <person name="Viragh M."/>
            <person name="Koszo T."/>
            <person name="Mondo S."/>
            <person name="Kiss B."/>
            <person name="Balint B."/>
            <person name="Kues U."/>
            <person name="Barry K."/>
            <person name="Hegedus J.C."/>
            <person name="Henrissat B."/>
            <person name="Johnson J."/>
            <person name="Lipzen A."/>
            <person name="Ohm R."/>
            <person name="Nagy I."/>
            <person name="Pangilinan J."/>
            <person name="Yan J."/>
            <person name="Xiong Y."/>
            <person name="Grigoriev I.V."/>
            <person name="Hibbett D.S."/>
            <person name="Nagy L.G."/>
        </authorList>
    </citation>
    <scope>NUCLEOTIDE SEQUENCE [LARGE SCALE GENOMIC DNA]</scope>
    <source>
        <strain evidence="1 2">SZMC22713</strain>
    </source>
</reference>
<sequence length="453" mass="51622">MACFSQSVVKHNITINFTTPQPIRLDSIAFYHSPADPPHIPTEIIIAILEAAYFDEDSRPDFRLLSNCALVCRDWTEPAQKLLFRHVSLTTQGAVNSFQASVSSRRMGQKHGDSVTRLHIILDFNDPNRIYPQSLIQTIIPCPHLYELDLSLYGTDPRRGVVDHPNALRMFKNAPDFDDETLELLRGGPQISALHFSNWSDNFHCTSQLLSVWPSVKFLTLTGCKTQFPRTHSPPCKLRHLRLNFQVTPSVDFMQWLLHDSKGSLRSLEMDREPPVELLDHIVRDHGQTLGSLAIPTCRSYDYGVSIERCEILREFRIESPWFSPMAVKTLPRTLEHLAFGVDRNTPIHAILQAVKACRKLRLLTVHFWHGGETHAMIPTLVKECAQRRIDIVTTTDITHFRTFMRGDPIPSSFYPLGKSVASMQDMFSASVRASFGRDDGWQGNIPKEHVHR</sequence>
<dbReference type="VEuPathDB" id="FungiDB:BD410DRAFT_822193"/>
<dbReference type="STRING" id="50990.A0A4Y7PVK9"/>
<protein>
    <submittedName>
        <fullName evidence="1">Uncharacterized protein</fullName>
    </submittedName>
</protein>
<dbReference type="SUPFAM" id="SSF52047">
    <property type="entry name" value="RNI-like"/>
    <property type="match status" value="1"/>
</dbReference>
<evidence type="ECO:0000313" key="1">
    <source>
        <dbReference type="EMBL" id="TDL19433.1"/>
    </source>
</evidence>
<accession>A0A4Y7PVK9</accession>
<dbReference type="EMBL" id="ML170197">
    <property type="protein sequence ID" value="TDL19433.1"/>
    <property type="molecule type" value="Genomic_DNA"/>
</dbReference>
<dbReference type="AlphaFoldDB" id="A0A4Y7PVK9"/>
<proteinExistence type="predicted"/>
<organism evidence="1 2">
    <name type="scientific">Rickenella mellea</name>
    <dbReference type="NCBI Taxonomy" id="50990"/>
    <lineage>
        <taxon>Eukaryota</taxon>
        <taxon>Fungi</taxon>
        <taxon>Dikarya</taxon>
        <taxon>Basidiomycota</taxon>
        <taxon>Agaricomycotina</taxon>
        <taxon>Agaricomycetes</taxon>
        <taxon>Hymenochaetales</taxon>
        <taxon>Rickenellaceae</taxon>
        <taxon>Rickenella</taxon>
    </lineage>
</organism>
<gene>
    <name evidence="1" type="ORF">BD410DRAFT_822193</name>
</gene>
<dbReference type="Proteomes" id="UP000294933">
    <property type="component" value="Unassembled WGS sequence"/>
</dbReference>
<dbReference type="OrthoDB" id="2522283at2759"/>
<dbReference type="Gene3D" id="3.80.10.10">
    <property type="entry name" value="Ribonuclease Inhibitor"/>
    <property type="match status" value="1"/>
</dbReference>
<keyword evidence="2" id="KW-1185">Reference proteome</keyword>
<evidence type="ECO:0000313" key="2">
    <source>
        <dbReference type="Proteomes" id="UP000294933"/>
    </source>
</evidence>
<name>A0A4Y7PVK9_9AGAM</name>